<dbReference type="Proteomes" id="UP001064489">
    <property type="component" value="Chromosome 9"/>
</dbReference>
<protein>
    <submittedName>
        <fullName evidence="1">Uncharacterized protein</fullName>
    </submittedName>
</protein>
<evidence type="ECO:0000313" key="1">
    <source>
        <dbReference type="EMBL" id="KAI9200390.1"/>
    </source>
</evidence>
<comment type="caution">
    <text evidence="1">The sequence shown here is derived from an EMBL/GenBank/DDBJ whole genome shotgun (WGS) entry which is preliminary data.</text>
</comment>
<proteinExistence type="predicted"/>
<keyword evidence="2" id="KW-1185">Reference proteome</keyword>
<dbReference type="EMBL" id="JAJSOW010000001">
    <property type="protein sequence ID" value="KAI9200390.1"/>
    <property type="molecule type" value="Genomic_DNA"/>
</dbReference>
<sequence length="101" mass="11434">MTAVGSSRAPIYLPFCLMKHYSHQPLLAASSLHKSPILRSASLKRFEHQSFELELCYTFRSDDFALFVQKSMKFKRKHGDFVQPPNTCSSCLVSKSTSVFG</sequence>
<accession>A0AAD5JIN6</accession>
<organism evidence="1 2">
    <name type="scientific">Acer negundo</name>
    <name type="common">Box elder</name>
    <dbReference type="NCBI Taxonomy" id="4023"/>
    <lineage>
        <taxon>Eukaryota</taxon>
        <taxon>Viridiplantae</taxon>
        <taxon>Streptophyta</taxon>
        <taxon>Embryophyta</taxon>
        <taxon>Tracheophyta</taxon>
        <taxon>Spermatophyta</taxon>
        <taxon>Magnoliopsida</taxon>
        <taxon>eudicotyledons</taxon>
        <taxon>Gunneridae</taxon>
        <taxon>Pentapetalae</taxon>
        <taxon>rosids</taxon>
        <taxon>malvids</taxon>
        <taxon>Sapindales</taxon>
        <taxon>Sapindaceae</taxon>
        <taxon>Hippocastanoideae</taxon>
        <taxon>Acereae</taxon>
        <taxon>Acer</taxon>
    </lineage>
</organism>
<name>A0AAD5JIN6_ACENE</name>
<reference evidence="1" key="1">
    <citation type="journal article" date="2022" name="Plant J.">
        <title>Strategies of tolerance reflected in two North American maple genomes.</title>
        <authorList>
            <person name="McEvoy S.L."/>
            <person name="Sezen U.U."/>
            <person name="Trouern-Trend A."/>
            <person name="McMahon S.M."/>
            <person name="Schaberg P.G."/>
            <person name="Yang J."/>
            <person name="Wegrzyn J.L."/>
            <person name="Swenson N.G."/>
        </authorList>
    </citation>
    <scope>NUCLEOTIDE SEQUENCE</scope>
    <source>
        <strain evidence="1">91603</strain>
    </source>
</reference>
<gene>
    <name evidence="1" type="ORF">LWI28_006998</name>
</gene>
<evidence type="ECO:0000313" key="2">
    <source>
        <dbReference type="Proteomes" id="UP001064489"/>
    </source>
</evidence>
<dbReference type="AlphaFoldDB" id="A0AAD5JIN6"/>
<reference evidence="1" key="2">
    <citation type="submission" date="2023-02" db="EMBL/GenBank/DDBJ databases">
        <authorList>
            <person name="Swenson N.G."/>
            <person name="Wegrzyn J.L."/>
            <person name="Mcevoy S.L."/>
        </authorList>
    </citation>
    <scope>NUCLEOTIDE SEQUENCE</scope>
    <source>
        <strain evidence="1">91603</strain>
        <tissue evidence="1">Leaf</tissue>
    </source>
</reference>